<organism evidence="6 7">
    <name type="scientific">Candidatus Merdimorpha stercoravium</name>
    <dbReference type="NCBI Taxonomy" id="2840863"/>
    <lineage>
        <taxon>Bacteria</taxon>
        <taxon>Pseudomonadati</taxon>
        <taxon>Bacteroidota</taxon>
        <taxon>Flavobacteriia</taxon>
        <taxon>Flavobacteriales</taxon>
        <taxon>Candidatus Merdimorpha</taxon>
    </lineage>
</organism>
<dbReference type="InterPro" id="IPR019903">
    <property type="entry name" value="RIC_family"/>
</dbReference>
<evidence type="ECO:0000256" key="4">
    <source>
        <dbReference type="ARBA" id="ARBA00023004"/>
    </source>
</evidence>
<evidence type="ECO:0000256" key="3">
    <source>
        <dbReference type="ARBA" id="ARBA00022723"/>
    </source>
</evidence>
<gene>
    <name evidence="6" type="ORF">IAC44_02240</name>
</gene>
<proteinExistence type="predicted"/>
<feature type="domain" description="Hemerythrin-like" evidence="5">
    <location>
        <begin position="85"/>
        <end position="223"/>
    </location>
</feature>
<dbReference type="PANTHER" id="PTHR36438:SF1">
    <property type="entry name" value="IRON-SULFUR CLUSTER REPAIR PROTEIN YTFE"/>
    <property type="match status" value="1"/>
</dbReference>
<dbReference type="AlphaFoldDB" id="A0A9D1KT65"/>
<comment type="subcellular location">
    <subcellularLocation>
        <location evidence="1">Cytoplasm</location>
    </subcellularLocation>
</comment>
<evidence type="ECO:0000313" key="6">
    <source>
        <dbReference type="EMBL" id="HIT97638.1"/>
    </source>
</evidence>
<keyword evidence="2" id="KW-0963">Cytoplasm</keyword>
<evidence type="ECO:0000313" key="7">
    <source>
        <dbReference type="Proteomes" id="UP000824161"/>
    </source>
</evidence>
<dbReference type="Gene3D" id="1.20.120.520">
    <property type="entry name" value="nmb1532 protein domain like"/>
    <property type="match status" value="1"/>
</dbReference>
<dbReference type="EMBL" id="DVLY01000052">
    <property type="protein sequence ID" value="HIT97638.1"/>
    <property type="molecule type" value="Genomic_DNA"/>
</dbReference>
<evidence type="ECO:0000259" key="5">
    <source>
        <dbReference type="Pfam" id="PF01814"/>
    </source>
</evidence>
<dbReference type="Pfam" id="PF01814">
    <property type="entry name" value="Hemerythrin"/>
    <property type="match status" value="1"/>
</dbReference>
<evidence type="ECO:0000256" key="1">
    <source>
        <dbReference type="ARBA" id="ARBA00004496"/>
    </source>
</evidence>
<keyword evidence="4" id="KW-0408">Iron</keyword>
<comment type="caution">
    <text evidence="6">The sequence shown here is derived from an EMBL/GenBank/DDBJ whole genome shotgun (WGS) entry which is preliminary data.</text>
</comment>
<name>A0A9D1KT65_9FLAO</name>
<dbReference type="GO" id="GO:0046872">
    <property type="term" value="F:metal ion binding"/>
    <property type="evidence" value="ECO:0007669"/>
    <property type="project" value="UniProtKB-KW"/>
</dbReference>
<reference evidence="6" key="2">
    <citation type="journal article" date="2021" name="PeerJ">
        <title>Extensive microbial diversity within the chicken gut microbiome revealed by metagenomics and culture.</title>
        <authorList>
            <person name="Gilroy R."/>
            <person name="Ravi A."/>
            <person name="Getino M."/>
            <person name="Pursley I."/>
            <person name="Horton D.L."/>
            <person name="Alikhan N.F."/>
            <person name="Baker D."/>
            <person name="Gharbi K."/>
            <person name="Hall N."/>
            <person name="Watson M."/>
            <person name="Adriaenssens E.M."/>
            <person name="Foster-Nyarko E."/>
            <person name="Jarju S."/>
            <person name="Secka A."/>
            <person name="Antonio M."/>
            <person name="Oren A."/>
            <person name="Chaudhuri R.R."/>
            <person name="La Ragione R."/>
            <person name="Hildebrand F."/>
            <person name="Pallen M.J."/>
        </authorList>
    </citation>
    <scope>NUCLEOTIDE SEQUENCE</scope>
    <source>
        <strain evidence="6">1383</strain>
    </source>
</reference>
<dbReference type="GO" id="GO:0005737">
    <property type="term" value="C:cytoplasm"/>
    <property type="evidence" value="ECO:0007669"/>
    <property type="project" value="UniProtKB-SubCell"/>
</dbReference>
<dbReference type="InterPro" id="IPR012312">
    <property type="entry name" value="Hemerythrin-like"/>
</dbReference>
<sequence>MPQRKLFSPDDKMSDILQSNYRLLPLLPRFGLTLGVGEKTARQLCREKGVDCTLMLTIFNLYTHPDYLPTVGQVAALPLEDLLEYLLSSHRYYRQDRIPHIRQHLEQIVAPRPDAEARVMLGFFDQYAREVAQHLDYEENTVFPYIRTLSQGRKSPQYDISVFERNHTDIEEKLSDLSSILIKYLTPSGDGSQENEILLDLYLLGEDIARHTLIEDKILVPLAGELEKQAQ</sequence>
<evidence type="ECO:0000256" key="2">
    <source>
        <dbReference type="ARBA" id="ARBA00022490"/>
    </source>
</evidence>
<dbReference type="PANTHER" id="PTHR36438">
    <property type="entry name" value="IRON-SULFUR CLUSTER REPAIR PROTEIN YTFE"/>
    <property type="match status" value="1"/>
</dbReference>
<protein>
    <submittedName>
        <fullName evidence="6">Hemerythrin domain-containing protein</fullName>
    </submittedName>
</protein>
<accession>A0A9D1KT65</accession>
<keyword evidence="3" id="KW-0479">Metal-binding</keyword>
<reference evidence="6" key="1">
    <citation type="submission" date="2020-10" db="EMBL/GenBank/DDBJ databases">
        <authorList>
            <person name="Gilroy R."/>
        </authorList>
    </citation>
    <scope>NUCLEOTIDE SEQUENCE</scope>
    <source>
        <strain evidence="6">1383</strain>
    </source>
</reference>
<dbReference type="Proteomes" id="UP000824161">
    <property type="component" value="Unassembled WGS sequence"/>
</dbReference>